<comment type="caution">
    <text evidence="2">The sequence shown here is derived from an EMBL/GenBank/DDBJ whole genome shotgun (WGS) entry which is preliminary data.</text>
</comment>
<dbReference type="EMBL" id="CAJVPY010009035">
    <property type="protein sequence ID" value="CAG8703973.1"/>
    <property type="molecule type" value="Genomic_DNA"/>
</dbReference>
<evidence type="ECO:0000256" key="1">
    <source>
        <dbReference type="SAM" id="Phobius"/>
    </source>
</evidence>
<keyword evidence="1" id="KW-0812">Transmembrane</keyword>
<evidence type="ECO:0000313" key="3">
    <source>
        <dbReference type="Proteomes" id="UP000789405"/>
    </source>
</evidence>
<keyword evidence="1" id="KW-0472">Membrane</keyword>
<dbReference type="AlphaFoldDB" id="A0A9N9HSX6"/>
<organism evidence="2 3">
    <name type="scientific">Dentiscutata erythropus</name>
    <dbReference type="NCBI Taxonomy" id="1348616"/>
    <lineage>
        <taxon>Eukaryota</taxon>
        <taxon>Fungi</taxon>
        <taxon>Fungi incertae sedis</taxon>
        <taxon>Mucoromycota</taxon>
        <taxon>Glomeromycotina</taxon>
        <taxon>Glomeromycetes</taxon>
        <taxon>Diversisporales</taxon>
        <taxon>Gigasporaceae</taxon>
        <taxon>Dentiscutata</taxon>
    </lineage>
</organism>
<protein>
    <submittedName>
        <fullName evidence="2">4476_t:CDS:1</fullName>
    </submittedName>
</protein>
<accession>A0A9N9HSX6</accession>
<evidence type="ECO:0000313" key="2">
    <source>
        <dbReference type="EMBL" id="CAG8703973.1"/>
    </source>
</evidence>
<feature type="transmembrane region" description="Helical" evidence="1">
    <location>
        <begin position="104"/>
        <end position="122"/>
    </location>
</feature>
<keyword evidence="1" id="KW-1133">Transmembrane helix</keyword>
<feature type="transmembrane region" description="Helical" evidence="1">
    <location>
        <begin position="44"/>
        <end position="62"/>
    </location>
</feature>
<feature type="transmembrane region" description="Helical" evidence="1">
    <location>
        <begin position="12"/>
        <end position="32"/>
    </location>
</feature>
<dbReference type="Proteomes" id="UP000789405">
    <property type="component" value="Unassembled WGS sequence"/>
</dbReference>
<keyword evidence="3" id="KW-1185">Reference proteome</keyword>
<reference evidence="2" key="1">
    <citation type="submission" date="2021-06" db="EMBL/GenBank/DDBJ databases">
        <authorList>
            <person name="Kallberg Y."/>
            <person name="Tangrot J."/>
            <person name="Rosling A."/>
        </authorList>
    </citation>
    <scope>NUCLEOTIDE SEQUENCE</scope>
    <source>
        <strain evidence="2">MA453B</strain>
    </source>
</reference>
<name>A0A9N9HSX6_9GLOM</name>
<sequence>MHKDYLAFLMLLKLNLFATVLFLLASILISRLDRFTEIISPPLLIFHYSATALVLILEIVGYKLVEHEYKIGMIIFLVLWLAVIADFMLVFAVLFYVFKAIGSIWIFGSILVIVLILNSIGLKDQREEVDKKPGPLEVPLNQLWNLDYDPNKMVIDT</sequence>
<proteinExistence type="predicted"/>
<gene>
    <name evidence="2" type="ORF">DERYTH_LOCUS13170</name>
</gene>
<feature type="transmembrane region" description="Helical" evidence="1">
    <location>
        <begin position="74"/>
        <end position="98"/>
    </location>
</feature>